<dbReference type="EMBL" id="CM037151">
    <property type="protein sequence ID" value="KAH7844860.1"/>
    <property type="molecule type" value="Genomic_DNA"/>
</dbReference>
<reference evidence="1 2" key="1">
    <citation type="journal article" date="2021" name="Hortic Res">
        <title>High-quality reference genome and annotation aids understanding of berry development for evergreen blueberry (Vaccinium darrowii).</title>
        <authorList>
            <person name="Yu J."/>
            <person name="Hulse-Kemp A.M."/>
            <person name="Babiker E."/>
            <person name="Staton M."/>
        </authorList>
    </citation>
    <scope>NUCLEOTIDE SEQUENCE [LARGE SCALE GENOMIC DNA]</scope>
    <source>
        <strain evidence="2">cv. NJ 8807/NJ 8810</strain>
        <tissue evidence="1">Young leaf</tissue>
    </source>
</reference>
<sequence>MGNYWTLVENQKTKKKNSYDKAAGNMMVVDINEWSVIDPLPSYGRERDAVGGRYISLIFGTNLTDVVIAGDNGTSTAKVNYGGSMSTRRMGIGCFGAGYGNGNRVCVFGAGNGNGDKRIVEIRKVDKQLTLL</sequence>
<evidence type="ECO:0000313" key="1">
    <source>
        <dbReference type="EMBL" id="KAH7844860.1"/>
    </source>
</evidence>
<evidence type="ECO:0000313" key="2">
    <source>
        <dbReference type="Proteomes" id="UP000828048"/>
    </source>
</evidence>
<protein>
    <submittedName>
        <fullName evidence="1">Uncharacterized protein</fullName>
    </submittedName>
</protein>
<keyword evidence="2" id="KW-1185">Reference proteome</keyword>
<organism evidence="1 2">
    <name type="scientific">Vaccinium darrowii</name>
    <dbReference type="NCBI Taxonomy" id="229202"/>
    <lineage>
        <taxon>Eukaryota</taxon>
        <taxon>Viridiplantae</taxon>
        <taxon>Streptophyta</taxon>
        <taxon>Embryophyta</taxon>
        <taxon>Tracheophyta</taxon>
        <taxon>Spermatophyta</taxon>
        <taxon>Magnoliopsida</taxon>
        <taxon>eudicotyledons</taxon>
        <taxon>Gunneridae</taxon>
        <taxon>Pentapetalae</taxon>
        <taxon>asterids</taxon>
        <taxon>Ericales</taxon>
        <taxon>Ericaceae</taxon>
        <taxon>Vaccinioideae</taxon>
        <taxon>Vaccinieae</taxon>
        <taxon>Vaccinium</taxon>
    </lineage>
</organism>
<comment type="caution">
    <text evidence="1">The sequence shown here is derived from an EMBL/GenBank/DDBJ whole genome shotgun (WGS) entry which is preliminary data.</text>
</comment>
<accession>A0ACB7XWE4</accession>
<dbReference type="Proteomes" id="UP000828048">
    <property type="component" value="Chromosome 1"/>
</dbReference>
<name>A0ACB7XWE4_9ERIC</name>
<proteinExistence type="predicted"/>
<gene>
    <name evidence="1" type="ORF">Vadar_032415</name>
</gene>